<evidence type="ECO:0000256" key="2">
    <source>
        <dbReference type="ARBA" id="ARBA00022670"/>
    </source>
</evidence>
<dbReference type="EMBL" id="CP034346">
    <property type="protein sequence ID" value="AZS17200.1"/>
    <property type="molecule type" value="Genomic_DNA"/>
</dbReference>
<keyword evidence="3 5" id="KW-0378">Hydrolase</keyword>
<feature type="chain" id="PRO_5018729898" evidence="6">
    <location>
        <begin position="28"/>
        <end position="480"/>
    </location>
</feature>
<dbReference type="Pfam" id="PF13180">
    <property type="entry name" value="PDZ_2"/>
    <property type="match status" value="1"/>
</dbReference>
<evidence type="ECO:0000259" key="7">
    <source>
        <dbReference type="PROSITE" id="PS50106"/>
    </source>
</evidence>
<dbReference type="AlphaFoldDB" id="A0A3Q9IEF8"/>
<dbReference type="PANTHER" id="PTHR32060:SF30">
    <property type="entry name" value="CARBOXY-TERMINAL PROCESSING PROTEASE CTPA"/>
    <property type="match status" value="1"/>
</dbReference>
<comment type="similarity">
    <text evidence="1 5">Belongs to the peptidase S41A family.</text>
</comment>
<evidence type="ECO:0000313" key="8">
    <source>
        <dbReference type="EMBL" id="AZS17200.1"/>
    </source>
</evidence>
<gene>
    <name evidence="8" type="ORF">EI981_23990</name>
</gene>
<dbReference type="OrthoDB" id="9812068at2"/>
<dbReference type="SMART" id="SM00228">
    <property type="entry name" value="PDZ"/>
    <property type="match status" value="1"/>
</dbReference>
<dbReference type="Pfam" id="PF03572">
    <property type="entry name" value="Peptidase_S41"/>
    <property type="match status" value="1"/>
</dbReference>
<dbReference type="SMART" id="SM00245">
    <property type="entry name" value="TSPc"/>
    <property type="match status" value="1"/>
</dbReference>
<dbReference type="KEGG" id="plut:EI981_23990"/>
<dbReference type="PANTHER" id="PTHR32060">
    <property type="entry name" value="TAIL-SPECIFIC PROTEASE"/>
    <property type="match status" value="1"/>
</dbReference>
<keyword evidence="2 5" id="KW-0645">Protease</keyword>
<dbReference type="Gene3D" id="3.90.226.10">
    <property type="entry name" value="2-enoyl-CoA Hydratase, Chain A, domain 1"/>
    <property type="match status" value="1"/>
</dbReference>
<dbReference type="SUPFAM" id="SSF50156">
    <property type="entry name" value="PDZ domain-like"/>
    <property type="match status" value="1"/>
</dbReference>
<dbReference type="RefSeq" id="WP_127002539.1">
    <property type="nucleotide sequence ID" value="NZ_CP034346.1"/>
</dbReference>
<evidence type="ECO:0000256" key="3">
    <source>
        <dbReference type="ARBA" id="ARBA00022801"/>
    </source>
</evidence>
<keyword evidence="6" id="KW-0732">Signal</keyword>
<reference evidence="9" key="1">
    <citation type="submission" date="2018-12" db="EMBL/GenBank/DDBJ databases">
        <title>Complete genome sequence of Paenibacillus sp. MBLB1234.</title>
        <authorList>
            <person name="Nam Y.-D."/>
            <person name="Kang J."/>
            <person name="Chung W.-H."/>
            <person name="Park Y.S."/>
        </authorList>
    </citation>
    <scope>NUCLEOTIDE SEQUENCE [LARGE SCALE GENOMIC DNA]</scope>
    <source>
        <strain evidence="9">MBLB1234</strain>
    </source>
</reference>
<dbReference type="CDD" id="cd06782">
    <property type="entry name" value="cpPDZ_CPP-like"/>
    <property type="match status" value="1"/>
</dbReference>
<keyword evidence="9" id="KW-1185">Reference proteome</keyword>
<evidence type="ECO:0000256" key="5">
    <source>
        <dbReference type="RuleBase" id="RU004404"/>
    </source>
</evidence>
<dbReference type="InterPro" id="IPR029045">
    <property type="entry name" value="ClpP/crotonase-like_dom_sf"/>
</dbReference>
<evidence type="ECO:0000256" key="1">
    <source>
        <dbReference type="ARBA" id="ARBA00009179"/>
    </source>
</evidence>
<feature type="domain" description="PDZ" evidence="7">
    <location>
        <begin position="102"/>
        <end position="167"/>
    </location>
</feature>
<dbReference type="Gene3D" id="2.30.42.10">
    <property type="match status" value="1"/>
</dbReference>
<dbReference type="InterPro" id="IPR055210">
    <property type="entry name" value="CtpA/B_N"/>
</dbReference>
<dbReference type="Pfam" id="PF22694">
    <property type="entry name" value="CtpB_N-like"/>
    <property type="match status" value="1"/>
</dbReference>
<keyword evidence="4 5" id="KW-0720">Serine protease</keyword>
<dbReference type="PROSITE" id="PS50106">
    <property type="entry name" value="PDZ"/>
    <property type="match status" value="1"/>
</dbReference>
<dbReference type="SUPFAM" id="SSF52096">
    <property type="entry name" value="ClpP/crotonase"/>
    <property type="match status" value="1"/>
</dbReference>
<dbReference type="Gene3D" id="3.30.750.44">
    <property type="match status" value="1"/>
</dbReference>
<dbReference type="GO" id="GO:0007165">
    <property type="term" value="P:signal transduction"/>
    <property type="evidence" value="ECO:0007669"/>
    <property type="project" value="TreeGrafter"/>
</dbReference>
<dbReference type="GO" id="GO:0030288">
    <property type="term" value="C:outer membrane-bounded periplasmic space"/>
    <property type="evidence" value="ECO:0007669"/>
    <property type="project" value="TreeGrafter"/>
</dbReference>
<accession>A0A3Q9IEF8</accession>
<dbReference type="InterPro" id="IPR036034">
    <property type="entry name" value="PDZ_sf"/>
</dbReference>
<evidence type="ECO:0000313" key="9">
    <source>
        <dbReference type="Proteomes" id="UP000270678"/>
    </source>
</evidence>
<dbReference type="InterPro" id="IPR001478">
    <property type="entry name" value="PDZ"/>
</dbReference>
<dbReference type="NCBIfam" id="TIGR00225">
    <property type="entry name" value="prc"/>
    <property type="match status" value="1"/>
</dbReference>
<feature type="signal peptide" evidence="6">
    <location>
        <begin position="1"/>
        <end position="27"/>
    </location>
</feature>
<dbReference type="Proteomes" id="UP000270678">
    <property type="component" value="Chromosome"/>
</dbReference>
<dbReference type="InterPro" id="IPR005151">
    <property type="entry name" value="Tail-specific_protease"/>
</dbReference>
<name>A0A3Q9IEF8_9BACL</name>
<evidence type="ECO:0000256" key="4">
    <source>
        <dbReference type="ARBA" id="ARBA00022825"/>
    </source>
</evidence>
<dbReference type="CDD" id="cd07560">
    <property type="entry name" value="Peptidase_S41_CPP"/>
    <property type="match status" value="1"/>
</dbReference>
<dbReference type="InterPro" id="IPR004447">
    <property type="entry name" value="Peptidase_S41A"/>
</dbReference>
<organism evidence="8 9">
    <name type="scientific">Paenibacillus lutimineralis</name>
    <dbReference type="NCBI Taxonomy" id="2707005"/>
    <lineage>
        <taxon>Bacteria</taxon>
        <taxon>Bacillati</taxon>
        <taxon>Bacillota</taxon>
        <taxon>Bacilli</taxon>
        <taxon>Bacillales</taxon>
        <taxon>Paenibacillaceae</taxon>
        <taxon>Paenibacillus</taxon>
    </lineage>
</organism>
<dbReference type="GO" id="GO:0008236">
    <property type="term" value="F:serine-type peptidase activity"/>
    <property type="evidence" value="ECO:0007669"/>
    <property type="project" value="UniProtKB-KW"/>
</dbReference>
<proteinExistence type="inferred from homology"/>
<protein>
    <submittedName>
        <fullName evidence="8">S41 family peptidase</fullName>
    </submittedName>
</protein>
<sequence length="480" mass="52351">MKLNKLGRRLLVPLLALMLTLPQAASAAAESTEQTKDSELEILQEVLDYLDAFNIEGTQRQEFIDNAIRGMVYTLDDPYSDYLTPEDMEQFAGSINQEYVGIGITLRYAKDKLYITGVLDGSPAKNTGLKQGDIITKINGVPVADMEDIDLSGQAGTVIRITIKRGSDSLTFPVKRTEFSLTSVTGKLIPSSKIGYISIASFSEDADKEFAKILASLRNQGMKSMVLDLRDNLGGYVESAQNIASQFMKNGTLMYTADQSGKLQKVSITNGKDIGMPVTILTNEWTASASEILTGALHDNGIAKVVGAQTYGKARIQNVFQLSNGGYLKMTIERYLTPNKEDFNYIGLKPDIEITGSPVAQLVTALYKAGLKHVELSGSAYSLKVNGVELGGYIDTVQNGSKVYVPAKVVAALVQGNTTWNKAAQKLVITDKNGKKTGFTLASKSIKIIDGESYVELHDFGQKFPDLKWSYQQGIIHLSY</sequence>
<dbReference type="GO" id="GO:0006508">
    <property type="term" value="P:proteolysis"/>
    <property type="evidence" value="ECO:0007669"/>
    <property type="project" value="UniProtKB-KW"/>
</dbReference>
<evidence type="ECO:0000256" key="6">
    <source>
        <dbReference type="SAM" id="SignalP"/>
    </source>
</evidence>
<dbReference type="GO" id="GO:0004175">
    <property type="term" value="F:endopeptidase activity"/>
    <property type="evidence" value="ECO:0007669"/>
    <property type="project" value="TreeGrafter"/>
</dbReference>